<dbReference type="VEuPathDB" id="FungiDB:P170DRAFT_38233"/>
<reference evidence="1 2" key="1">
    <citation type="submission" date="2016-12" db="EMBL/GenBank/DDBJ databases">
        <title>The genomes of Aspergillus section Nigri reveals drivers in fungal speciation.</title>
        <authorList>
            <consortium name="DOE Joint Genome Institute"/>
            <person name="Vesth T.C."/>
            <person name="Nybo J."/>
            <person name="Theobald S."/>
            <person name="Brandl J."/>
            <person name="Frisvad J.C."/>
            <person name="Nielsen K.F."/>
            <person name="Lyhne E.K."/>
            <person name="Kogle M.E."/>
            <person name="Kuo A."/>
            <person name="Riley R."/>
            <person name="Clum A."/>
            <person name="Nolan M."/>
            <person name="Lipzen A."/>
            <person name="Salamov A."/>
            <person name="Henrissat B."/>
            <person name="Wiebenga A."/>
            <person name="De Vries R.P."/>
            <person name="Grigoriev I.V."/>
            <person name="Mortensen U.H."/>
            <person name="Andersen M.R."/>
            <person name="Baker S.E."/>
        </authorList>
    </citation>
    <scope>NUCLEOTIDE SEQUENCE [LARGE SCALE GENOMIC DNA]</scope>
    <source>
        <strain evidence="1 2">IBT 23096</strain>
    </source>
</reference>
<evidence type="ECO:0000313" key="1">
    <source>
        <dbReference type="EMBL" id="PLB55314.1"/>
    </source>
</evidence>
<evidence type="ECO:0000313" key="2">
    <source>
        <dbReference type="Proteomes" id="UP000234275"/>
    </source>
</evidence>
<dbReference type="AlphaFoldDB" id="A0A2I2GR46"/>
<comment type="caution">
    <text evidence="1">The sequence shown here is derived from an EMBL/GenBank/DDBJ whole genome shotgun (WGS) entry which is preliminary data.</text>
</comment>
<dbReference type="RefSeq" id="XP_024710616.1">
    <property type="nucleotide sequence ID" value="XM_024845598.1"/>
</dbReference>
<dbReference type="Proteomes" id="UP000234275">
    <property type="component" value="Unassembled WGS sequence"/>
</dbReference>
<proteinExistence type="predicted"/>
<sequence length="71" mass="8024">MMGHRFYGAFTTECLPILSITRDGLKFVQECRLDTSRHLSIIGSSLPKVLVDTRSQGLSTIFDYRFPSISI</sequence>
<organism evidence="1 2">
    <name type="scientific">Aspergillus steynii IBT 23096</name>
    <dbReference type="NCBI Taxonomy" id="1392250"/>
    <lineage>
        <taxon>Eukaryota</taxon>
        <taxon>Fungi</taxon>
        <taxon>Dikarya</taxon>
        <taxon>Ascomycota</taxon>
        <taxon>Pezizomycotina</taxon>
        <taxon>Eurotiomycetes</taxon>
        <taxon>Eurotiomycetidae</taxon>
        <taxon>Eurotiales</taxon>
        <taxon>Aspergillaceae</taxon>
        <taxon>Aspergillus</taxon>
        <taxon>Aspergillus subgen. Circumdati</taxon>
    </lineage>
</organism>
<dbReference type="EMBL" id="MSFO01000001">
    <property type="protein sequence ID" value="PLB55314.1"/>
    <property type="molecule type" value="Genomic_DNA"/>
</dbReference>
<accession>A0A2I2GR46</accession>
<protein>
    <submittedName>
        <fullName evidence="1">Uncharacterized protein</fullName>
    </submittedName>
</protein>
<name>A0A2I2GR46_9EURO</name>
<keyword evidence="2" id="KW-1185">Reference proteome</keyword>
<gene>
    <name evidence="1" type="ORF">P170DRAFT_38233</name>
</gene>
<dbReference type="GeneID" id="36553297"/>